<dbReference type="OrthoDB" id="9809206at2"/>
<dbReference type="InterPro" id="IPR006685">
    <property type="entry name" value="MscS_channel_2nd"/>
</dbReference>
<evidence type="ECO:0000313" key="12">
    <source>
        <dbReference type="EMBL" id="TCP31820.1"/>
    </source>
</evidence>
<evidence type="ECO:0000259" key="11">
    <source>
        <dbReference type="Pfam" id="PF21088"/>
    </source>
</evidence>
<dbReference type="InterPro" id="IPR049142">
    <property type="entry name" value="MS_channel_1st"/>
</dbReference>
<evidence type="ECO:0000256" key="4">
    <source>
        <dbReference type="ARBA" id="ARBA00022692"/>
    </source>
</evidence>
<evidence type="ECO:0000256" key="8">
    <source>
        <dbReference type="SAM" id="Phobius"/>
    </source>
</evidence>
<dbReference type="InterPro" id="IPR006686">
    <property type="entry name" value="MscS_channel_CS"/>
</dbReference>
<dbReference type="Pfam" id="PF21082">
    <property type="entry name" value="MS_channel_3rd"/>
    <property type="match status" value="1"/>
</dbReference>
<comment type="subcellular location">
    <subcellularLocation>
        <location evidence="1">Cell membrane</location>
        <topology evidence="1">Multi-pass membrane protein</topology>
    </subcellularLocation>
</comment>
<evidence type="ECO:0000256" key="6">
    <source>
        <dbReference type="ARBA" id="ARBA00023136"/>
    </source>
</evidence>
<dbReference type="PANTHER" id="PTHR43634:SF2">
    <property type="entry name" value="LOW CONDUCTANCE MECHANOSENSITIVE CHANNEL YNAI"/>
    <property type="match status" value="1"/>
</dbReference>
<dbReference type="SUPFAM" id="SSF82689">
    <property type="entry name" value="Mechanosensitive channel protein MscS (YggB), C-terminal domain"/>
    <property type="match status" value="1"/>
</dbReference>
<feature type="transmembrane region" description="Helical" evidence="8">
    <location>
        <begin position="63"/>
        <end position="86"/>
    </location>
</feature>
<keyword evidence="5 8" id="KW-1133">Transmembrane helix</keyword>
<dbReference type="Pfam" id="PF00924">
    <property type="entry name" value="MS_channel_2nd"/>
    <property type="match status" value="1"/>
</dbReference>
<dbReference type="InterPro" id="IPR049278">
    <property type="entry name" value="MS_channel_C"/>
</dbReference>
<dbReference type="PROSITE" id="PS01246">
    <property type="entry name" value="UPF0003"/>
    <property type="match status" value="1"/>
</dbReference>
<evidence type="ECO:0000256" key="1">
    <source>
        <dbReference type="ARBA" id="ARBA00004651"/>
    </source>
</evidence>
<comment type="similarity">
    <text evidence="2">Belongs to the MscS (TC 1.A.23) family.</text>
</comment>
<dbReference type="GO" id="GO:0055085">
    <property type="term" value="P:transmembrane transport"/>
    <property type="evidence" value="ECO:0007669"/>
    <property type="project" value="InterPro"/>
</dbReference>
<evidence type="ECO:0000256" key="3">
    <source>
        <dbReference type="ARBA" id="ARBA00022475"/>
    </source>
</evidence>
<feature type="transmembrane region" description="Helical" evidence="8">
    <location>
        <begin position="139"/>
        <end position="156"/>
    </location>
</feature>
<dbReference type="InterPro" id="IPR045042">
    <property type="entry name" value="YnaI-like"/>
</dbReference>
<dbReference type="Gene3D" id="1.10.287.1260">
    <property type="match status" value="1"/>
</dbReference>
<comment type="caution">
    <text evidence="12">The sequence shown here is derived from an EMBL/GenBank/DDBJ whole genome shotgun (WGS) entry which is preliminary data.</text>
</comment>
<organism evidence="12 13">
    <name type="scientific">Scopulibacillus darangshiensis</name>
    <dbReference type="NCBI Taxonomy" id="442528"/>
    <lineage>
        <taxon>Bacteria</taxon>
        <taxon>Bacillati</taxon>
        <taxon>Bacillota</taxon>
        <taxon>Bacilli</taxon>
        <taxon>Bacillales</taxon>
        <taxon>Sporolactobacillaceae</taxon>
        <taxon>Scopulibacillus</taxon>
    </lineage>
</organism>
<dbReference type="RefSeq" id="WP_132743555.1">
    <property type="nucleotide sequence ID" value="NZ_SLXK01000002.1"/>
</dbReference>
<dbReference type="Proteomes" id="UP000295416">
    <property type="component" value="Unassembled WGS sequence"/>
</dbReference>
<keyword evidence="4 8" id="KW-0812">Transmembrane</keyword>
<feature type="compositionally biased region" description="Basic and acidic residues" evidence="7">
    <location>
        <begin position="362"/>
        <end position="380"/>
    </location>
</feature>
<dbReference type="Pfam" id="PF21088">
    <property type="entry name" value="MS_channel_1st"/>
    <property type="match status" value="1"/>
</dbReference>
<feature type="domain" description="Mechanosensitive ion channel transmembrane helices 2/3" evidence="11">
    <location>
        <begin position="138"/>
        <end position="179"/>
    </location>
</feature>
<reference evidence="12 13" key="1">
    <citation type="submission" date="2019-03" db="EMBL/GenBank/DDBJ databases">
        <title>Genomic Encyclopedia of Type Strains, Phase IV (KMG-IV): sequencing the most valuable type-strain genomes for metagenomic binning, comparative biology and taxonomic classification.</title>
        <authorList>
            <person name="Goeker M."/>
        </authorList>
    </citation>
    <scope>NUCLEOTIDE SEQUENCE [LARGE SCALE GENOMIC DNA]</scope>
    <source>
        <strain evidence="12 13">DSM 19377</strain>
    </source>
</reference>
<feature type="transmembrane region" description="Helical" evidence="8">
    <location>
        <begin position="98"/>
        <end position="118"/>
    </location>
</feature>
<dbReference type="PANTHER" id="PTHR43634">
    <property type="entry name" value="OW CONDUCTANCE MECHANOSENSITIVE CHANNEL"/>
    <property type="match status" value="1"/>
</dbReference>
<keyword evidence="13" id="KW-1185">Reference proteome</keyword>
<evidence type="ECO:0000259" key="9">
    <source>
        <dbReference type="Pfam" id="PF00924"/>
    </source>
</evidence>
<protein>
    <submittedName>
        <fullName evidence="12">MscS family membrane protein</fullName>
    </submittedName>
</protein>
<dbReference type="Gene3D" id="3.30.70.100">
    <property type="match status" value="1"/>
</dbReference>
<dbReference type="InterPro" id="IPR011014">
    <property type="entry name" value="MscS_channel_TM-2"/>
</dbReference>
<dbReference type="EMBL" id="SLXK01000002">
    <property type="protein sequence ID" value="TCP31820.1"/>
    <property type="molecule type" value="Genomic_DNA"/>
</dbReference>
<evidence type="ECO:0000256" key="5">
    <source>
        <dbReference type="ARBA" id="ARBA00022989"/>
    </source>
</evidence>
<evidence type="ECO:0000256" key="2">
    <source>
        <dbReference type="ARBA" id="ARBA00008017"/>
    </source>
</evidence>
<feature type="domain" description="Mechanosensitive ion channel MscS" evidence="9">
    <location>
        <begin position="181"/>
        <end position="247"/>
    </location>
</feature>
<evidence type="ECO:0000256" key="7">
    <source>
        <dbReference type="SAM" id="MobiDB-lite"/>
    </source>
</evidence>
<name>A0A4R2P9T9_9BACL</name>
<dbReference type="InterPro" id="IPR023408">
    <property type="entry name" value="MscS_beta-dom_sf"/>
</dbReference>
<feature type="domain" description="Mechanosensitive ion channel MscS C-terminal" evidence="10">
    <location>
        <begin position="255"/>
        <end position="339"/>
    </location>
</feature>
<dbReference type="SUPFAM" id="SSF82861">
    <property type="entry name" value="Mechanosensitive channel protein MscS (YggB), transmembrane region"/>
    <property type="match status" value="1"/>
</dbReference>
<gene>
    <name evidence="12" type="ORF">EV207_102313</name>
</gene>
<feature type="region of interest" description="Disordered" evidence="7">
    <location>
        <begin position="361"/>
        <end position="380"/>
    </location>
</feature>
<evidence type="ECO:0000259" key="10">
    <source>
        <dbReference type="Pfam" id="PF21082"/>
    </source>
</evidence>
<evidence type="ECO:0000313" key="13">
    <source>
        <dbReference type="Proteomes" id="UP000295416"/>
    </source>
</evidence>
<feature type="transmembrane region" description="Helical" evidence="8">
    <location>
        <begin position="20"/>
        <end position="42"/>
    </location>
</feature>
<accession>A0A4R2P9T9</accession>
<keyword evidence="6 8" id="KW-0472">Membrane</keyword>
<dbReference type="SUPFAM" id="SSF50182">
    <property type="entry name" value="Sm-like ribonucleoproteins"/>
    <property type="match status" value="1"/>
</dbReference>
<dbReference type="InterPro" id="IPR010920">
    <property type="entry name" value="LSM_dom_sf"/>
</dbReference>
<dbReference type="Gene3D" id="2.30.30.60">
    <property type="match status" value="1"/>
</dbReference>
<dbReference type="AlphaFoldDB" id="A0A4R2P9T9"/>
<sequence>MEEWFHWLTDVSLYDVGMAFLIFLIFFIVAHLFTRFFLKLIIKITSKTKSRIDNVIISSFQKPVELFLTSTGLYLALTSFPLPVSWTEFITHVYKSCIVIFIGWGLFLFSNATGLFFNHVSSRLNIRFDQIVLPFLSKIIKLIVVLITIAIVFAVWGYDINGLVAGLGIGGLAIALAAKETLSNFFGGLVIITETPFTIDDWIRTPSVEGTVEDINFRSTKIRTFDQAIVTVPNSTLANEPITNWSKMGKRRILFNLGLSIHTPKDKIEAARKAIYNMLVGRDDIDDETILVHFYQFSPSTLDLQLYFFTKTTDYVVWLGIKEEINTGILAILEEHDVKLGVPVQEQVYYGPNPEEAQFIEKTAENQEKNEHNNERARSE</sequence>
<dbReference type="InterPro" id="IPR011066">
    <property type="entry name" value="MscS_channel_C_sf"/>
</dbReference>
<proteinExistence type="inferred from homology"/>
<dbReference type="GO" id="GO:0005886">
    <property type="term" value="C:plasma membrane"/>
    <property type="evidence" value="ECO:0007669"/>
    <property type="project" value="UniProtKB-SubCell"/>
</dbReference>
<keyword evidence="3" id="KW-1003">Cell membrane</keyword>